<dbReference type="AlphaFoldDB" id="A0A4R6S313"/>
<evidence type="ECO:0008006" key="4">
    <source>
        <dbReference type="Google" id="ProtNLM"/>
    </source>
</evidence>
<sequence>MTSHPPHAAQPAAPSAPARLSLISDGALTSRLAALAFRVISLALILTGLIRITGVFTAEPTWGALRYYTVLSNLLCLVWVVLLIVRTLRDIAETGPRGLSTPSARWSGTVMMAITVTFLVYLIVLVPATFQQEGDYVPFSLTDNLIHIITPILLILDWLLFVPKGRLRWTDPLLWTLLPYAYLVYAISYGTSGGEFAGGVNYAYPFLDFARHGVGGVALWIVVLTIALVGVGYVYIVLDRLLARAFRGRP</sequence>
<feature type="transmembrane region" description="Helical" evidence="1">
    <location>
        <begin position="144"/>
        <end position="161"/>
    </location>
</feature>
<dbReference type="RefSeq" id="WP_166644271.1">
    <property type="nucleotide sequence ID" value="NZ_SNYA01000003.1"/>
</dbReference>
<keyword evidence="3" id="KW-1185">Reference proteome</keyword>
<feature type="transmembrane region" description="Helical" evidence="1">
    <location>
        <begin position="32"/>
        <end position="53"/>
    </location>
</feature>
<dbReference type="EMBL" id="SNYA01000003">
    <property type="protein sequence ID" value="TDP93457.1"/>
    <property type="molecule type" value="Genomic_DNA"/>
</dbReference>
<keyword evidence="1" id="KW-1133">Transmembrane helix</keyword>
<feature type="transmembrane region" description="Helical" evidence="1">
    <location>
        <begin position="65"/>
        <end position="85"/>
    </location>
</feature>
<keyword evidence="1" id="KW-0472">Membrane</keyword>
<reference evidence="2 3" key="1">
    <citation type="submission" date="2019-03" db="EMBL/GenBank/DDBJ databases">
        <title>Genomic analyses of the natural microbiome of Caenorhabditis elegans.</title>
        <authorList>
            <person name="Samuel B."/>
        </authorList>
    </citation>
    <scope>NUCLEOTIDE SEQUENCE [LARGE SCALE GENOMIC DNA]</scope>
    <source>
        <strain evidence="2 3">JUb18</strain>
    </source>
</reference>
<feature type="transmembrane region" description="Helical" evidence="1">
    <location>
        <begin position="212"/>
        <end position="238"/>
    </location>
</feature>
<gene>
    <name evidence="2" type="ORF">EDF62_1436</name>
</gene>
<proteinExistence type="predicted"/>
<feature type="transmembrane region" description="Helical" evidence="1">
    <location>
        <begin position="173"/>
        <end position="192"/>
    </location>
</feature>
<dbReference type="Proteomes" id="UP000295601">
    <property type="component" value="Unassembled WGS sequence"/>
</dbReference>
<keyword evidence="1" id="KW-0812">Transmembrane</keyword>
<evidence type="ECO:0000313" key="3">
    <source>
        <dbReference type="Proteomes" id="UP000295601"/>
    </source>
</evidence>
<feature type="transmembrane region" description="Helical" evidence="1">
    <location>
        <begin position="106"/>
        <end position="124"/>
    </location>
</feature>
<evidence type="ECO:0000313" key="2">
    <source>
        <dbReference type="EMBL" id="TDP93457.1"/>
    </source>
</evidence>
<protein>
    <recommendedName>
        <fullName evidence="4">FAR-17a/AIG1-like protein</fullName>
    </recommendedName>
</protein>
<name>A0A4R6S313_9MICO</name>
<organism evidence="2 3">
    <name type="scientific">Leucobacter luti</name>
    <dbReference type="NCBI Taxonomy" id="340320"/>
    <lineage>
        <taxon>Bacteria</taxon>
        <taxon>Bacillati</taxon>
        <taxon>Actinomycetota</taxon>
        <taxon>Actinomycetes</taxon>
        <taxon>Micrococcales</taxon>
        <taxon>Microbacteriaceae</taxon>
        <taxon>Leucobacter</taxon>
    </lineage>
</organism>
<dbReference type="NCBIfam" id="NF038065">
    <property type="entry name" value="Pr6Pr"/>
    <property type="match status" value="1"/>
</dbReference>
<comment type="caution">
    <text evidence="2">The sequence shown here is derived from an EMBL/GenBank/DDBJ whole genome shotgun (WGS) entry which is preliminary data.</text>
</comment>
<dbReference type="InterPro" id="IPR049713">
    <property type="entry name" value="Pr6Pr-like"/>
</dbReference>
<accession>A0A4R6S313</accession>
<evidence type="ECO:0000256" key="1">
    <source>
        <dbReference type="SAM" id="Phobius"/>
    </source>
</evidence>